<feature type="region of interest" description="Disordered" evidence="2">
    <location>
        <begin position="87"/>
        <end position="109"/>
    </location>
</feature>
<dbReference type="Pfam" id="PF01613">
    <property type="entry name" value="Flavin_Reduct"/>
    <property type="match status" value="1"/>
</dbReference>
<dbReference type="PANTHER" id="PTHR30466">
    <property type="entry name" value="FLAVIN REDUCTASE"/>
    <property type="match status" value="1"/>
</dbReference>
<evidence type="ECO:0000256" key="2">
    <source>
        <dbReference type="SAM" id="MobiDB-lite"/>
    </source>
</evidence>
<evidence type="ECO:0000313" key="4">
    <source>
        <dbReference type="EMBL" id="EJT71594.1"/>
    </source>
</evidence>
<dbReference type="EnsemblFungi" id="EJT71594">
    <property type="protein sequence ID" value="EJT71594"/>
    <property type="gene ID" value="GGTG_10849"/>
</dbReference>
<dbReference type="GO" id="GO:0010181">
    <property type="term" value="F:FMN binding"/>
    <property type="evidence" value="ECO:0007669"/>
    <property type="project" value="InterPro"/>
</dbReference>
<dbReference type="STRING" id="644352.J3PBH7"/>
<reference evidence="4" key="2">
    <citation type="submission" date="2010-07" db="EMBL/GenBank/DDBJ databases">
        <authorList>
            <consortium name="The Broad Institute Genome Sequencing Platform"/>
            <consortium name="Broad Institute Genome Sequencing Center for Infectious Disease"/>
            <person name="Ma L.-J."/>
            <person name="Dead R."/>
            <person name="Young S."/>
            <person name="Zeng Q."/>
            <person name="Koehrsen M."/>
            <person name="Alvarado L."/>
            <person name="Berlin A."/>
            <person name="Chapman S.B."/>
            <person name="Chen Z."/>
            <person name="Freedman E."/>
            <person name="Gellesch M."/>
            <person name="Goldberg J."/>
            <person name="Griggs A."/>
            <person name="Gujja S."/>
            <person name="Heilman E.R."/>
            <person name="Heiman D."/>
            <person name="Hepburn T."/>
            <person name="Howarth C."/>
            <person name="Jen D."/>
            <person name="Larson L."/>
            <person name="Mehta T."/>
            <person name="Neiman D."/>
            <person name="Pearson M."/>
            <person name="Roberts A."/>
            <person name="Saif S."/>
            <person name="Shea T."/>
            <person name="Shenoy N."/>
            <person name="Sisk P."/>
            <person name="Stolte C."/>
            <person name="Sykes S."/>
            <person name="Walk T."/>
            <person name="White J."/>
            <person name="Yandava C."/>
            <person name="Haas B."/>
            <person name="Nusbaum C."/>
            <person name="Birren B."/>
        </authorList>
    </citation>
    <scope>NUCLEOTIDE SEQUENCE</scope>
    <source>
        <strain evidence="4">R3-111a-1</strain>
    </source>
</reference>
<protein>
    <recommendedName>
        <fullName evidence="3">Flavin reductase like domain-containing protein</fullName>
    </recommendedName>
</protein>
<evidence type="ECO:0000256" key="1">
    <source>
        <dbReference type="ARBA" id="ARBA00023002"/>
    </source>
</evidence>
<dbReference type="Proteomes" id="UP000006039">
    <property type="component" value="Unassembled WGS sequence"/>
</dbReference>
<feature type="domain" description="Flavin reductase like" evidence="3">
    <location>
        <begin position="71"/>
        <end position="285"/>
    </location>
</feature>
<dbReference type="OrthoDB" id="2015405at2759"/>
<feature type="region of interest" description="Disordered" evidence="2">
    <location>
        <begin position="170"/>
        <end position="205"/>
    </location>
</feature>
<dbReference type="eggNOG" id="ENOG502SB89">
    <property type="taxonomic scope" value="Eukaryota"/>
</dbReference>
<dbReference type="VEuPathDB" id="FungiDB:GGTG_10849"/>
<keyword evidence="6" id="KW-1185">Reference proteome</keyword>
<proteinExistence type="predicted"/>
<feature type="region of interest" description="Disordered" evidence="2">
    <location>
        <begin position="35"/>
        <end position="61"/>
    </location>
</feature>
<feature type="region of interest" description="Disordered" evidence="2">
    <location>
        <begin position="310"/>
        <end position="332"/>
    </location>
</feature>
<dbReference type="GeneID" id="20351307"/>
<dbReference type="RefSeq" id="XP_009226991.1">
    <property type="nucleotide sequence ID" value="XM_009228727.1"/>
</dbReference>
<dbReference type="EMBL" id="GL385400">
    <property type="protein sequence ID" value="EJT71594.1"/>
    <property type="molecule type" value="Genomic_DNA"/>
</dbReference>
<sequence length="332" mass="34419">MRNCRLLGFVAQGAIRQHHALQPLRHVSLDPATVASPASSRAEPRRAYSDQWRAPPLPSAPGVADRVRSVLRRMPQSVVVVTVAAPPSATQQQQRQAAAADQHHWHHHQHAVGMTVSSFASLDLDGDVAAVAFNVRRPSRTLDAIERGAGVFNVHVLAGNDAGARIARHFTQPNDADGGGSGGSSSSSSSGSGGGGASRDESWPMLRRKPRGLFDDLERRAGCGVVAADAGLDAATAPPVLEGPGVLYVLTCAVPSSPARGAITVMSHAIVVAGVTGVSVGEVAALEEREEEAATRGSGEAQRTLGLSYGDRKYRAPGGSLLGAAARDGARE</sequence>
<reference evidence="6" key="1">
    <citation type="submission" date="2010-07" db="EMBL/GenBank/DDBJ databases">
        <title>The genome sequence of Gaeumannomyces graminis var. tritici strain R3-111a-1.</title>
        <authorList>
            <consortium name="The Broad Institute Genome Sequencing Platform"/>
            <person name="Ma L.-J."/>
            <person name="Dead R."/>
            <person name="Young S."/>
            <person name="Zeng Q."/>
            <person name="Koehrsen M."/>
            <person name="Alvarado L."/>
            <person name="Berlin A."/>
            <person name="Chapman S.B."/>
            <person name="Chen Z."/>
            <person name="Freedman E."/>
            <person name="Gellesch M."/>
            <person name="Goldberg J."/>
            <person name="Griggs A."/>
            <person name="Gujja S."/>
            <person name="Heilman E.R."/>
            <person name="Heiman D."/>
            <person name="Hepburn T."/>
            <person name="Howarth C."/>
            <person name="Jen D."/>
            <person name="Larson L."/>
            <person name="Mehta T."/>
            <person name="Neiman D."/>
            <person name="Pearson M."/>
            <person name="Roberts A."/>
            <person name="Saif S."/>
            <person name="Shea T."/>
            <person name="Shenoy N."/>
            <person name="Sisk P."/>
            <person name="Stolte C."/>
            <person name="Sykes S."/>
            <person name="Walk T."/>
            <person name="White J."/>
            <person name="Yandava C."/>
            <person name="Haas B."/>
            <person name="Nusbaum C."/>
            <person name="Birren B."/>
        </authorList>
    </citation>
    <scope>NUCLEOTIDE SEQUENCE [LARGE SCALE GENOMIC DNA]</scope>
    <source>
        <strain evidence="6">R3-111a-1</strain>
    </source>
</reference>
<evidence type="ECO:0000313" key="5">
    <source>
        <dbReference type="EnsemblFungi" id="EJT71594"/>
    </source>
</evidence>
<dbReference type="InterPro" id="IPR012349">
    <property type="entry name" value="Split_barrel_FMN-bd"/>
</dbReference>
<dbReference type="SUPFAM" id="SSF50475">
    <property type="entry name" value="FMN-binding split barrel"/>
    <property type="match status" value="1"/>
</dbReference>
<reference evidence="5" key="4">
    <citation type="journal article" date="2015" name="G3 (Bethesda)">
        <title>Genome sequences of three phytopathogenic species of the Magnaporthaceae family of fungi.</title>
        <authorList>
            <person name="Okagaki L.H."/>
            <person name="Nunes C.C."/>
            <person name="Sailsbery J."/>
            <person name="Clay B."/>
            <person name="Brown D."/>
            <person name="John T."/>
            <person name="Oh Y."/>
            <person name="Young N."/>
            <person name="Fitzgerald M."/>
            <person name="Haas B.J."/>
            <person name="Zeng Q."/>
            <person name="Young S."/>
            <person name="Adiconis X."/>
            <person name="Fan L."/>
            <person name="Levin J.Z."/>
            <person name="Mitchell T.K."/>
            <person name="Okubara P.A."/>
            <person name="Farman M.L."/>
            <person name="Kohn L.M."/>
            <person name="Birren B."/>
            <person name="Ma L.-J."/>
            <person name="Dean R.A."/>
        </authorList>
    </citation>
    <scope>NUCLEOTIDE SEQUENCE</scope>
    <source>
        <strain evidence="5">R3-111a-1</strain>
    </source>
</reference>
<reference evidence="4" key="3">
    <citation type="submission" date="2010-09" db="EMBL/GenBank/DDBJ databases">
        <title>Annotation of Gaeumannomyces graminis var. tritici R3-111a-1.</title>
        <authorList>
            <consortium name="The Broad Institute Genome Sequencing Platform"/>
            <person name="Ma L.-J."/>
            <person name="Dead R."/>
            <person name="Young S.K."/>
            <person name="Zeng Q."/>
            <person name="Gargeya S."/>
            <person name="Fitzgerald M."/>
            <person name="Haas B."/>
            <person name="Abouelleil A."/>
            <person name="Alvarado L."/>
            <person name="Arachchi H.M."/>
            <person name="Berlin A."/>
            <person name="Brown A."/>
            <person name="Chapman S.B."/>
            <person name="Chen Z."/>
            <person name="Dunbar C."/>
            <person name="Freedman E."/>
            <person name="Gearin G."/>
            <person name="Gellesch M."/>
            <person name="Goldberg J."/>
            <person name="Griggs A."/>
            <person name="Gujja S."/>
            <person name="Heiman D."/>
            <person name="Howarth C."/>
            <person name="Larson L."/>
            <person name="Lui A."/>
            <person name="MacDonald P.J.P."/>
            <person name="Mehta T."/>
            <person name="Montmayeur A."/>
            <person name="Murphy C."/>
            <person name="Neiman D."/>
            <person name="Pearson M."/>
            <person name="Priest M."/>
            <person name="Roberts A."/>
            <person name="Saif S."/>
            <person name="Shea T."/>
            <person name="Shenoy N."/>
            <person name="Sisk P."/>
            <person name="Stolte C."/>
            <person name="Sykes S."/>
            <person name="Yandava C."/>
            <person name="Wortman J."/>
            <person name="Nusbaum C."/>
            <person name="Birren B."/>
        </authorList>
    </citation>
    <scope>NUCLEOTIDE SEQUENCE</scope>
    <source>
        <strain evidence="4">R3-111a-1</strain>
    </source>
</reference>
<accession>J3PBH7</accession>
<dbReference type="AlphaFoldDB" id="J3PBH7"/>
<evidence type="ECO:0000259" key="3">
    <source>
        <dbReference type="SMART" id="SM00903"/>
    </source>
</evidence>
<reference evidence="5" key="5">
    <citation type="submission" date="2018-04" db="UniProtKB">
        <authorList>
            <consortium name="EnsemblFungi"/>
        </authorList>
    </citation>
    <scope>IDENTIFICATION</scope>
    <source>
        <strain evidence="5">R3-111a-1</strain>
    </source>
</reference>
<organism evidence="4">
    <name type="scientific">Gaeumannomyces tritici (strain R3-111a-1)</name>
    <name type="common">Wheat and barley take-all root rot fungus</name>
    <name type="synonym">Gaeumannomyces graminis var. tritici</name>
    <dbReference type="NCBI Taxonomy" id="644352"/>
    <lineage>
        <taxon>Eukaryota</taxon>
        <taxon>Fungi</taxon>
        <taxon>Dikarya</taxon>
        <taxon>Ascomycota</taxon>
        <taxon>Pezizomycotina</taxon>
        <taxon>Sordariomycetes</taxon>
        <taxon>Sordariomycetidae</taxon>
        <taxon>Magnaporthales</taxon>
        <taxon>Magnaporthaceae</taxon>
        <taxon>Gaeumannomyces</taxon>
    </lineage>
</organism>
<keyword evidence="1" id="KW-0560">Oxidoreductase</keyword>
<feature type="compositionally biased region" description="Low complexity" evidence="2">
    <location>
        <begin position="87"/>
        <end position="100"/>
    </location>
</feature>
<dbReference type="PANTHER" id="PTHR30466:SF1">
    <property type="entry name" value="FMN REDUCTASE (NADH) RUTF"/>
    <property type="match status" value="1"/>
</dbReference>
<gene>
    <name evidence="5" type="primary">20351307</name>
    <name evidence="4" type="ORF">GGTG_10849</name>
</gene>
<dbReference type="InterPro" id="IPR050268">
    <property type="entry name" value="NADH-dep_flavin_reductase"/>
</dbReference>
<dbReference type="GO" id="GO:0042602">
    <property type="term" value="F:riboflavin reductase (NADPH) activity"/>
    <property type="evidence" value="ECO:0007669"/>
    <property type="project" value="TreeGrafter"/>
</dbReference>
<dbReference type="Gene3D" id="2.30.110.10">
    <property type="entry name" value="Electron Transport, Fmn-binding Protein, Chain A"/>
    <property type="match status" value="1"/>
</dbReference>
<dbReference type="SMART" id="SM00903">
    <property type="entry name" value="Flavin_Reduct"/>
    <property type="match status" value="1"/>
</dbReference>
<dbReference type="HOGENOM" id="CLU_836895_0_0_1"/>
<evidence type="ECO:0000313" key="6">
    <source>
        <dbReference type="Proteomes" id="UP000006039"/>
    </source>
</evidence>
<name>J3PBH7_GAET3</name>
<dbReference type="InterPro" id="IPR002563">
    <property type="entry name" value="Flavin_Rdtase-like_dom"/>
</dbReference>